<dbReference type="Pfam" id="PF03275">
    <property type="entry name" value="GLF"/>
    <property type="match status" value="1"/>
</dbReference>
<feature type="domain" description="UDP-galactopyranose mutase C-terminal" evidence="2">
    <location>
        <begin position="176"/>
        <end position="375"/>
    </location>
</feature>
<evidence type="ECO:0000259" key="2">
    <source>
        <dbReference type="Pfam" id="PF03275"/>
    </source>
</evidence>
<gene>
    <name evidence="3" type="ORF">SAMN05421641_11745</name>
</gene>
<sequence>MRPGVEPAGRGLGQAGRHRTTRTGHWGERMKILLVGAGLSGAVIGRQLAEAGHDCRIIDSRPHIAGNCHTERDPETGVMLHLYGPHIFHTDDAGVWDYVNRFAEFVPFRNRVKTTSQGAVYSLPVNLHTINQFFGKTLRPDEARAFIESRADRSIAEPQSFEEQALRFVGPELYQAFFKGYTEKQWGCSPRDLPASILKRLPLRFNYDDNYFFHRFQGMPRAGYTAMVAAILDHPRITVELQTPYRAQMAQAADHVFWSGPLDGFFDYKLGRLGYRTLDFERFTHQGDYQGCAVMNYGDREVPWTRITEHKHFSPWESHDSSTCYREYSRAAGPGDIPYYPIRLVEEKSLLAQYVDLAQAQRGVTFVGRLGTYRYLDMDVTIREALDTAGVFLRAGKAMPGFVTPPI</sequence>
<dbReference type="PANTHER" id="PTHR21197">
    <property type="entry name" value="UDP-GALACTOPYRANOSE MUTASE"/>
    <property type="match status" value="1"/>
</dbReference>
<dbReference type="GO" id="GO:0050660">
    <property type="term" value="F:flavin adenine dinucleotide binding"/>
    <property type="evidence" value="ECO:0007669"/>
    <property type="project" value="TreeGrafter"/>
</dbReference>
<evidence type="ECO:0000256" key="1">
    <source>
        <dbReference type="SAM" id="MobiDB-lite"/>
    </source>
</evidence>
<dbReference type="GO" id="GO:0005829">
    <property type="term" value="C:cytosol"/>
    <property type="evidence" value="ECO:0007669"/>
    <property type="project" value="TreeGrafter"/>
</dbReference>
<protein>
    <submittedName>
        <fullName evidence="3">UDP-galactopyranose mutase</fullName>
    </submittedName>
</protein>
<dbReference type="InterPro" id="IPR015899">
    <property type="entry name" value="UDP-GalPyranose_mutase_C"/>
</dbReference>
<name>A0A1N6WLN3_9RHOB</name>
<reference evidence="3 4" key="1">
    <citation type="submission" date="2017-01" db="EMBL/GenBank/DDBJ databases">
        <authorList>
            <person name="Varghese N."/>
            <person name="Submissions S."/>
        </authorList>
    </citation>
    <scope>NUCLEOTIDE SEQUENCE [LARGE SCALE GENOMIC DNA]</scope>
    <source>
        <strain evidence="3 4">ATCC 700171</strain>
    </source>
</reference>
<dbReference type="PANTHER" id="PTHR21197:SF0">
    <property type="entry name" value="UDP-GALACTOPYRANOSE MUTASE"/>
    <property type="match status" value="1"/>
</dbReference>
<evidence type="ECO:0000313" key="3">
    <source>
        <dbReference type="EMBL" id="SIQ90930.1"/>
    </source>
</evidence>
<organism evidence="3 4">
    <name type="scientific">Paracoccus thiocyanatus</name>
    <dbReference type="NCBI Taxonomy" id="34006"/>
    <lineage>
        <taxon>Bacteria</taxon>
        <taxon>Pseudomonadati</taxon>
        <taxon>Pseudomonadota</taxon>
        <taxon>Alphaproteobacteria</taxon>
        <taxon>Rhodobacterales</taxon>
        <taxon>Paracoccaceae</taxon>
        <taxon>Paracoccus</taxon>
    </lineage>
</organism>
<dbReference type="AlphaFoldDB" id="A0A1N6WLN3"/>
<dbReference type="SUPFAM" id="SSF51971">
    <property type="entry name" value="Nucleotide-binding domain"/>
    <property type="match status" value="1"/>
</dbReference>
<evidence type="ECO:0000313" key="4">
    <source>
        <dbReference type="Proteomes" id="UP000323956"/>
    </source>
</evidence>
<dbReference type="GO" id="GO:0008767">
    <property type="term" value="F:UDP-galactopyranose mutase activity"/>
    <property type="evidence" value="ECO:0007669"/>
    <property type="project" value="InterPro"/>
</dbReference>
<feature type="region of interest" description="Disordered" evidence="1">
    <location>
        <begin position="1"/>
        <end position="22"/>
    </location>
</feature>
<accession>A0A1N6WLN3</accession>
<dbReference type="Gene3D" id="3.40.50.720">
    <property type="entry name" value="NAD(P)-binding Rossmann-like Domain"/>
    <property type="match status" value="3"/>
</dbReference>
<proteinExistence type="predicted"/>
<dbReference type="SUPFAM" id="SSF54373">
    <property type="entry name" value="FAD-linked reductases, C-terminal domain"/>
    <property type="match status" value="1"/>
</dbReference>
<dbReference type="EMBL" id="FTMK01000017">
    <property type="protein sequence ID" value="SIQ90930.1"/>
    <property type="molecule type" value="Genomic_DNA"/>
</dbReference>
<dbReference type="Pfam" id="PF13450">
    <property type="entry name" value="NAD_binding_8"/>
    <property type="match status" value="1"/>
</dbReference>
<dbReference type="Proteomes" id="UP000323956">
    <property type="component" value="Unassembled WGS sequence"/>
</dbReference>